<keyword evidence="3" id="KW-1185">Reference proteome</keyword>
<evidence type="ECO:0000256" key="1">
    <source>
        <dbReference type="SAM" id="MobiDB-lite"/>
    </source>
</evidence>
<feature type="compositionally biased region" description="Basic and acidic residues" evidence="1">
    <location>
        <begin position="159"/>
        <end position="168"/>
    </location>
</feature>
<protein>
    <submittedName>
        <fullName evidence="2">Uncharacterized protein</fullName>
    </submittedName>
</protein>
<sequence>MSSSIFLWVKEKKAKAKEIPNNLIRKKYPKLPDFPLGEERYVWHECFFKSYSFLTRIAFSLPFQIGKGVSLKEYNSFLDRNESTGYKFNWEDKNVFIIEMATREHKAVIGYLRERFNLPNNLVNIGQPIEVYGQPFHYNPTNCREKMAPDVAVCPSEAHVPRPRDRHPGPPPSDVNKRNHARIICEIGNSQTIAEWETRCNTWMFQKYVRCVFGVKLDSITTSKGQVHRSMIAKLWTRLAIEGSVLSTNTTLAGAGVHIKTWNFGTFTGCTGANLPPYQVTIPISNVFWDPPIAGGTINDTGYVPEIPEEVVGENFVIDLYGIQYWTLNTQK</sequence>
<dbReference type="EMBL" id="PQFF01000197">
    <property type="protein sequence ID" value="RHZ75692.1"/>
    <property type="molecule type" value="Genomic_DNA"/>
</dbReference>
<feature type="region of interest" description="Disordered" evidence="1">
    <location>
        <begin position="157"/>
        <end position="178"/>
    </location>
</feature>
<evidence type="ECO:0000313" key="2">
    <source>
        <dbReference type="EMBL" id="RHZ75692.1"/>
    </source>
</evidence>
<accession>A0A397ILI8</accession>
<evidence type="ECO:0000313" key="3">
    <source>
        <dbReference type="Proteomes" id="UP000266861"/>
    </source>
</evidence>
<gene>
    <name evidence="2" type="ORF">Glove_212g214</name>
</gene>
<comment type="caution">
    <text evidence="2">The sequence shown here is derived from an EMBL/GenBank/DDBJ whole genome shotgun (WGS) entry which is preliminary data.</text>
</comment>
<organism evidence="2 3">
    <name type="scientific">Diversispora epigaea</name>
    <dbReference type="NCBI Taxonomy" id="1348612"/>
    <lineage>
        <taxon>Eukaryota</taxon>
        <taxon>Fungi</taxon>
        <taxon>Fungi incertae sedis</taxon>
        <taxon>Mucoromycota</taxon>
        <taxon>Glomeromycotina</taxon>
        <taxon>Glomeromycetes</taxon>
        <taxon>Diversisporales</taxon>
        <taxon>Diversisporaceae</taxon>
        <taxon>Diversispora</taxon>
    </lineage>
</organism>
<dbReference type="AlphaFoldDB" id="A0A397ILI8"/>
<proteinExistence type="predicted"/>
<name>A0A397ILI8_9GLOM</name>
<dbReference type="Proteomes" id="UP000266861">
    <property type="component" value="Unassembled WGS sequence"/>
</dbReference>
<reference evidence="2 3" key="1">
    <citation type="submission" date="2018-08" db="EMBL/GenBank/DDBJ databases">
        <title>Genome and evolution of the arbuscular mycorrhizal fungus Diversispora epigaea (formerly Glomus versiforme) and its bacterial endosymbionts.</title>
        <authorList>
            <person name="Sun X."/>
            <person name="Fei Z."/>
            <person name="Harrison M."/>
        </authorList>
    </citation>
    <scope>NUCLEOTIDE SEQUENCE [LARGE SCALE GENOMIC DNA]</scope>
    <source>
        <strain evidence="2 3">IT104</strain>
    </source>
</reference>
<dbReference type="OrthoDB" id="2307059at2759"/>